<name>A0A3S0ABC7_9ENTE</name>
<organism evidence="10 11">
    <name type="scientific">Vagococcus humatus</name>
    <dbReference type="NCBI Taxonomy" id="1889241"/>
    <lineage>
        <taxon>Bacteria</taxon>
        <taxon>Bacillati</taxon>
        <taxon>Bacillota</taxon>
        <taxon>Bacilli</taxon>
        <taxon>Lactobacillales</taxon>
        <taxon>Enterococcaceae</taxon>
        <taxon>Vagococcus</taxon>
    </lineage>
</organism>
<dbReference type="Pfam" id="PF01648">
    <property type="entry name" value="ACPS"/>
    <property type="match status" value="1"/>
</dbReference>
<gene>
    <name evidence="8" type="primary">acpS</name>
    <name evidence="10" type="ORF">C7P63_07680</name>
</gene>
<proteinExistence type="inferred from homology"/>
<comment type="similarity">
    <text evidence="8">Belongs to the P-Pant transferase superfamily. AcpS family.</text>
</comment>
<dbReference type="NCBIfam" id="TIGR00556">
    <property type="entry name" value="pantethn_trn"/>
    <property type="match status" value="1"/>
</dbReference>
<dbReference type="SUPFAM" id="SSF56214">
    <property type="entry name" value="4'-phosphopantetheinyl transferase"/>
    <property type="match status" value="1"/>
</dbReference>
<protein>
    <recommendedName>
        <fullName evidence="8">Holo-[acyl-carrier-protein] synthase</fullName>
        <shortName evidence="8">Holo-ACP synthase</shortName>
        <ecNumber evidence="8">2.7.8.7</ecNumber>
    </recommendedName>
    <alternativeName>
        <fullName evidence="8">4'-phosphopantetheinyl transferase AcpS</fullName>
    </alternativeName>
</protein>
<comment type="caution">
    <text evidence="10">The sequence shown here is derived from an EMBL/GenBank/DDBJ whole genome shotgun (WGS) entry which is preliminary data.</text>
</comment>
<evidence type="ECO:0000256" key="8">
    <source>
        <dbReference type="HAMAP-Rule" id="MF_00101"/>
    </source>
</evidence>
<dbReference type="AlphaFoldDB" id="A0A3S0ABC7"/>
<reference evidence="10 11" key="1">
    <citation type="submission" date="2018-03" db="EMBL/GenBank/DDBJ databases">
        <authorList>
            <person name="Gulvik C.A."/>
        </authorList>
    </citation>
    <scope>NUCLEOTIDE SEQUENCE [LARGE SCALE GENOMIC DNA]</scope>
    <source>
        <strain evidence="10 11">JCM 31581</strain>
    </source>
</reference>
<keyword evidence="1 8" id="KW-0444">Lipid biosynthesis</keyword>
<dbReference type="InterPro" id="IPR002582">
    <property type="entry name" value="ACPS"/>
</dbReference>
<dbReference type="GO" id="GO:0006633">
    <property type="term" value="P:fatty acid biosynthetic process"/>
    <property type="evidence" value="ECO:0007669"/>
    <property type="project" value="UniProtKB-UniRule"/>
</dbReference>
<evidence type="ECO:0000256" key="6">
    <source>
        <dbReference type="ARBA" id="ARBA00023098"/>
    </source>
</evidence>
<evidence type="ECO:0000256" key="4">
    <source>
        <dbReference type="ARBA" id="ARBA00022832"/>
    </source>
</evidence>
<dbReference type="GO" id="GO:0000287">
    <property type="term" value="F:magnesium ion binding"/>
    <property type="evidence" value="ECO:0007669"/>
    <property type="project" value="UniProtKB-UniRule"/>
</dbReference>
<evidence type="ECO:0000256" key="1">
    <source>
        <dbReference type="ARBA" id="ARBA00022516"/>
    </source>
</evidence>
<dbReference type="HAMAP" id="MF_00101">
    <property type="entry name" value="AcpS"/>
    <property type="match status" value="1"/>
</dbReference>
<evidence type="ECO:0000256" key="7">
    <source>
        <dbReference type="ARBA" id="ARBA00023160"/>
    </source>
</evidence>
<evidence type="ECO:0000313" key="11">
    <source>
        <dbReference type="Proteomes" id="UP000277864"/>
    </source>
</evidence>
<feature type="binding site" evidence="8">
    <location>
        <position position="8"/>
    </location>
    <ligand>
        <name>Mg(2+)</name>
        <dbReference type="ChEBI" id="CHEBI:18420"/>
    </ligand>
</feature>
<dbReference type="EMBL" id="PXZH01000004">
    <property type="protein sequence ID" value="RST88915.1"/>
    <property type="molecule type" value="Genomic_DNA"/>
</dbReference>
<keyword evidence="4 8" id="KW-0276">Fatty acid metabolism</keyword>
<dbReference type="OrthoDB" id="517356at2"/>
<dbReference type="InterPro" id="IPR004568">
    <property type="entry name" value="Ppantetheine-prot_Trfase_dom"/>
</dbReference>
<keyword evidence="11" id="KW-1185">Reference proteome</keyword>
<dbReference type="InterPro" id="IPR037143">
    <property type="entry name" value="4-PPantetheinyl_Trfase_dom_sf"/>
</dbReference>
<keyword evidence="7 8" id="KW-0275">Fatty acid biosynthesis</keyword>
<feature type="domain" description="4'-phosphopantetheinyl transferase" evidence="9">
    <location>
        <begin position="4"/>
        <end position="102"/>
    </location>
</feature>
<comment type="subcellular location">
    <subcellularLocation>
        <location evidence="8">Cytoplasm</location>
    </subcellularLocation>
</comment>
<sequence>MIVGIGLDVVEMPRMAEIVATKPNFIKRILTPQEWQVFNSRKGQRQIEFIAGRFACKEAFSKAYGTGIGREVSFQDIEVLTNAKGAPVVTQSPFTGSVFVSITHTKEIAVAQIILEKKD</sequence>
<keyword evidence="2 8" id="KW-0808">Transferase</keyword>
<dbReference type="EC" id="2.7.8.7" evidence="8"/>
<comment type="cofactor">
    <cofactor evidence="8">
        <name>Mg(2+)</name>
        <dbReference type="ChEBI" id="CHEBI:18420"/>
    </cofactor>
</comment>
<evidence type="ECO:0000256" key="5">
    <source>
        <dbReference type="ARBA" id="ARBA00022842"/>
    </source>
</evidence>
<keyword evidence="8" id="KW-0963">Cytoplasm</keyword>
<comment type="function">
    <text evidence="8">Transfers the 4'-phosphopantetheine moiety from coenzyme A to a Ser of acyl-carrier-protein.</text>
</comment>
<dbReference type="RefSeq" id="WP_125943592.1">
    <property type="nucleotide sequence ID" value="NZ_PXZH01000004.1"/>
</dbReference>
<keyword evidence="5 8" id="KW-0460">Magnesium</keyword>
<dbReference type="InterPro" id="IPR008278">
    <property type="entry name" value="4-PPantetheinyl_Trfase_dom"/>
</dbReference>
<comment type="catalytic activity">
    <reaction evidence="8">
        <text>apo-[ACP] + CoA = holo-[ACP] + adenosine 3',5'-bisphosphate + H(+)</text>
        <dbReference type="Rhea" id="RHEA:12068"/>
        <dbReference type="Rhea" id="RHEA-COMP:9685"/>
        <dbReference type="Rhea" id="RHEA-COMP:9690"/>
        <dbReference type="ChEBI" id="CHEBI:15378"/>
        <dbReference type="ChEBI" id="CHEBI:29999"/>
        <dbReference type="ChEBI" id="CHEBI:57287"/>
        <dbReference type="ChEBI" id="CHEBI:58343"/>
        <dbReference type="ChEBI" id="CHEBI:64479"/>
        <dbReference type="EC" id="2.7.8.7"/>
    </reaction>
</comment>
<dbReference type="Proteomes" id="UP000277864">
    <property type="component" value="Unassembled WGS sequence"/>
</dbReference>
<evidence type="ECO:0000256" key="2">
    <source>
        <dbReference type="ARBA" id="ARBA00022679"/>
    </source>
</evidence>
<keyword evidence="6 8" id="KW-0443">Lipid metabolism</keyword>
<evidence type="ECO:0000313" key="10">
    <source>
        <dbReference type="EMBL" id="RST88915.1"/>
    </source>
</evidence>
<dbReference type="NCBIfam" id="TIGR00516">
    <property type="entry name" value="acpS"/>
    <property type="match status" value="1"/>
</dbReference>
<keyword evidence="3 8" id="KW-0479">Metal-binding</keyword>
<accession>A0A3S0ABC7</accession>
<evidence type="ECO:0000256" key="3">
    <source>
        <dbReference type="ARBA" id="ARBA00022723"/>
    </source>
</evidence>
<dbReference type="Gene3D" id="3.90.470.20">
    <property type="entry name" value="4'-phosphopantetheinyl transferase domain"/>
    <property type="match status" value="1"/>
</dbReference>
<dbReference type="GO" id="GO:0005737">
    <property type="term" value="C:cytoplasm"/>
    <property type="evidence" value="ECO:0007669"/>
    <property type="project" value="UniProtKB-SubCell"/>
</dbReference>
<feature type="binding site" evidence="8">
    <location>
        <position position="58"/>
    </location>
    <ligand>
        <name>Mg(2+)</name>
        <dbReference type="ChEBI" id="CHEBI:18420"/>
    </ligand>
</feature>
<dbReference type="GO" id="GO:0008897">
    <property type="term" value="F:holo-[acyl-carrier-protein] synthase activity"/>
    <property type="evidence" value="ECO:0007669"/>
    <property type="project" value="UniProtKB-UniRule"/>
</dbReference>
<evidence type="ECO:0000259" key="9">
    <source>
        <dbReference type="Pfam" id="PF01648"/>
    </source>
</evidence>